<dbReference type="InterPro" id="IPR010024">
    <property type="entry name" value="CHP16711"/>
</dbReference>
<dbReference type="InterPro" id="IPR023385">
    <property type="entry name" value="YopX-like_C"/>
</dbReference>
<feature type="domain" description="YopX protein" evidence="1">
    <location>
        <begin position="4"/>
        <end position="131"/>
    </location>
</feature>
<dbReference type="NCBIfam" id="TIGR01671">
    <property type="entry name" value="phage_TIGR01671"/>
    <property type="match status" value="1"/>
</dbReference>
<dbReference type="InterPro" id="IPR019096">
    <property type="entry name" value="YopX_protein"/>
</dbReference>
<accession>A0A0H2UVP1</accession>
<organism evidence="2 3">
    <name type="scientific">Streptococcus pyogenes serotype M3 (strain ATCC BAA-595 / MGAS315)</name>
    <dbReference type="NCBI Taxonomy" id="198466"/>
    <lineage>
        <taxon>Bacteria</taxon>
        <taxon>Bacillati</taxon>
        <taxon>Bacillota</taxon>
        <taxon>Bacilli</taxon>
        <taxon>Lactobacillales</taxon>
        <taxon>Streptococcaceae</taxon>
        <taxon>Streptococcus</taxon>
    </lineage>
</organism>
<dbReference type="EMBL" id="AE014074">
    <property type="protein sequence ID" value="AAM79850.1"/>
    <property type="molecule type" value="Genomic_DNA"/>
</dbReference>
<dbReference type="Gene3D" id="2.30.30.290">
    <property type="entry name" value="YopX-like domains"/>
    <property type="match status" value="1"/>
</dbReference>
<dbReference type="KEGG" id="spg:SpyM3_1243"/>
<proteinExistence type="predicted"/>
<dbReference type="Pfam" id="PF09643">
    <property type="entry name" value="YopX"/>
    <property type="match status" value="1"/>
</dbReference>
<dbReference type="SUPFAM" id="SSF159006">
    <property type="entry name" value="YopX-like"/>
    <property type="match status" value="1"/>
</dbReference>
<sequence>MIPKFRAFNKKTKKMYSIDGFKASERKIYRCSLADDEFRSGCLETFHFVEDNLDDYILMQSTGLKDKNGVEIFEGDVVEYDDGEYLFAGKVVKTVFGTYVKSYSFFSFEDFSDENTMTADVEIIGNIYEESVEE</sequence>
<evidence type="ECO:0000313" key="3">
    <source>
        <dbReference type="Proteomes" id="UP000000564"/>
    </source>
</evidence>
<protein>
    <recommendedName>
        <fullName evidence="1">YopX protein domain-containing protein</fullName>
    </recommendedName>
</protein>
<reference evidence="2 3" key="1">
    <citation type="journal article" date="2002" name="Proc. Natl. Acad. Sci. U.S.A.">
        <title>Genome sequence of a serotype M3 strain of group A Streptococcus: phage-encoded toxins, the high-virulence phenotype, and clone emergence.</title>
        <authorList>
            <person name="Beres S.B."/>
            <person name="Sylva G.L."/>
            <person name="Barbian K.D."/>
            <person name="Lei B."/>
            <person name="Hoff J.S."/>
            <person name="Mammarella N.D."/>
            <person name="Liu M.Y."/>
            <person name="Smoot J.C."/>
            <person name="Porcella S.F."/>
            <person name="Parkins L.D."/>
            <person name="Campbell D.S."/>
            <person name="Smith T.M."/>
            <person name="McCormick J.K."/>
            <person name="Leung D.Y."/>
            <person name="Schlievert P.M."/>
            <person name="Musser J.M."/>
        </authorList>
    </citation>
    <scope>NUCLEOTIDE SEQUENCE [LARGE SCALE GENOMIC DNA]</scope>
    <source>
        <strain evidence="3">ATCC BAA-595 / MGAS315</strain>
    </source>
</reference>
<evidence type="ECO:0000313" key="2">
    <source>
        <dbReference type="EMBL" id="AAM79850.1"/>
    </source>
</evidence>
<dbReference type="Proteomes" id="UP000000564">
    <property type="component" value="Chromosome"/>
</dbReference>
<dbReference type="AlphaFoldDB" id="A0A0H2UVP1"/>
<name>A0A0H2UVP1_STRP3</name>
<gene>
    <name evidence="2" type="ordered locus">SpyM3_1243</name>
</gene>
<dbReference type="HOGENOM" id="CLU_107462_4_0_9"/>
<dbReference type="RefSeq" id="WP_011054753.1">
    <property type="nucleotide sequence ID" value="NC_004070.1"/>
</dbReference>
<evidence type="ECO:0000259" key="1">
    <source>
        <dbReference type="Pfam" id="PF09643"/>
    </source>
</evidence>